<dbReference type="EMBL" id="AZST01001495">
    <property type="protein sequence ID" value="KEP45792.1"/>
    <property type="molecule type" value="Genomic_DNA"/>
</dbReference>
<dbReference type="STRING" id="1423351.A0A074S6Y3"/>
<comment type="subcellular location">
    <subcellularLocation>
        <location evidence="1">Membrane</location>
        <topology evidence="1">Multi-pass membrane protein</topology>
    </subcellularLocation>
</comment>
<name>A0A074S6Y3_9AGAM</name>
<dbReference type="OrthoDB" id="5348404at2759"/>
<evidence type="ECO:0000313" key="5">
    <source>
        <dbReference type="EMBL" id="KEP45792.1"/>
    </source>
</evidence>
<reference evidence="5 6" key="1">
    <citation type="submission" date="2013-12" db="EMBL/GenBank/DDBJ databases">
        <authorList>
            <person name="Cubeta M."/>
            <person name="Pakala S."/>
            <person name="Fedorova N."/>
            <person name="Thomas E."/>
            <person name="Dean R."/>
            <person name="Jabaji S."/>
            <person name="Neate S."/>
            <person name="Toda T."/>
            <person name="Tavantzis S."/>
            <person name="Vilgalys R."/>
            <person name="Bharathan N."/>
            <person name="Pakala S."/>
            <person name="Losada L.S."/>
            <person name="Zafar N."/>
            <person name="Nierman W."/>
        </authorList>
    </citation>
    <scope>NUCLEOTIDE SEQUENCE [LARGE SCALE GENOMIC DNA]</scope>
    <source>
        <strain evidence="5 6">123E</strain>
    </source>
</reference>
<comment type="caution">
    <text evidence="5">The sequence shown here is derived from an EMBL/GenBank/DDBJ whole genome shotgun (WGS) entry which is preliminary data.</text>
</comment>
<evidence type="ECO:0000256" key="1">
    <source>
        <dbReference type="ARBA" id="ARBA00004141"/>
    </source>
</evidence>
<gene>
    <name evidence="5" type="ORF">V565_241210</name>
</gene>
<dbReference type="InterPro" id="IPR005178">
    <property type="entry name" value="Ostalpha/TMEM184C"/>
</dbReference>
<keyword evidence="6" id="KW-1185">Reference proteome</keyword>
<dbReference type="GO" id="GO:0016020">
    <property type="term" value="C:membrane"/>
    <property type="evidence" value="ECO:0007669"/>
    <property type="project" value="UniProtKB-SubCell"/>
</dbReference>
<feature type="non-terminal residue" evidence="5">
    <location>
        <position position="82"/>
    </location>
</feature>
<dbReference type="HOGENOM" id="CLU_2564780_0_0_1"/>
<proteinExistence type="predicted"/>
<accession>A0A074S6Y3</accession>
<dbReference type="AlphaFoldDB" id="A0A074S6Y3"/>
<keyword evidence="4" id="KW-0472">Membrane</keyword>
<keyword evidence="2" id="KW-0812">Transmembrane</keyword>
<sequence length="82" mass="8904">MFGLFLFYSVSRQELNGHQPLLKFAAIKVIVGVTVLQEFVFKTLGSSGAIKASQDWSATHIADGLNAFALTIEMTLVSIAML</sequence>
<keyword evidence="3" id="KW-1133">Transmembrane helix</keyword>
<protein>
    <submittedName>
        <fullName evidence="5">Organic solute transporter ostalpha protein</fullName>
    </submittedName>
</protein>
<evidence type="ECO:0000256" key="2">
    <source>
        <dbReference type="ARBA" id="ARBA00022692"/>
    </source>
</evidence>
<dbReference type="Proteomes" id="UP000027456">
    <property type="component" value="Unassembled WGS sequence"/>
</dbReference>
<dbReference type="PANTHER" id="PTHR23423">
    <property type="entry name" value="ORGANIC SOLUTE TRANSPORTER-RELATED"/>
    <property type="match status" value="1"/>
</dbReference>
<organism evidence="5 6">
    <name type="scientific">Rhizoctonia solani 123E</name>
    <dbReference type="NCBI Taxonomy" id="1423351"/>
    <lineage>
        <taxon>Eukaryota</taxon>
        <taxon>Fungi</taxon>
        <taxon>Dikarya</taxon>
        <taxon>Basidiomycota</taxon>
        <taxon>Agaricomycotina</taxon>
        <taxon>Agaricomycetes</taxon>
        <taxon>Cantharellales</taxon>
        <taxon>Ceratobasidiaceae</taxon>
        <taxon>Rhizoctonia</taxon>
    </lineage>
</organism>
<evidence type="ECO:0000256" key="4">
    <source>
        <dbReference type="ARBA" id="ARBA00023136"/>
    </source>
</evidence>
<evidence type="ECO:0000313" key="6">
    <source>
        <dbReference type="Proteomes" id="UP000027456"/>
    </source>
</evidence>
<dbReference type="Pfam" id="PF03619">
    <property type="entry name" value="Solute_trans_a"/>
    <property type="match status" value="1"/>
</dbReference>
<evidence type="ECO:0000256" key="3">
    <source>
        <dbReference type="ARBA" id="ARBA00022989"/>
    </source>
</evidence>